<evidence type="ECO:0000313" key="2">
    <source>
        <dbReference type="Proteomes" id="UP001156706"/>
    </source>
</evidence>
<proteinExistence type="predicted"/>
<name>A0ABQ5YDJ9_9NEIS</name>
<accession>A0ABQ5YDJ9</accession>
<dbReference type="EMBL" id="BSOG01000002">
    <property type="protein sequence ID" value="GLR13040.1"/>
    <property type="molecule type" value="Genomic_DNA"/>
</dbReference>
<reference evidence="2" key="1">
    <citation type="journal article" date="2019" name="Int. J. Syst. Evol. Microbiol.">
        <title>The Global Catalogue of Microorganisms (GCM) 10K type strain sequencing project: providing services to taxonomists for standard genome sequencing and annotation.</title>
        <authorList>
            <consortium name="The Broad Institute Genomics Platform"/>
            <consortium name="The Broad Institute Genome Sequencing Center for Infectious Disease"/>
            <person name="Wu L."/>
            <person name="Ma J."/>
        </authorList>
    </citation>
    <scope>NUCLEOTIDE SEQUENCE [LARGE SCALE GENOMIC DNA]</scope>
    <source>
        <strain evidence="2">NBRC 110044</strain>
    </source>
</reference>
<comment type="caution">
    <text evidence="1">The sequence shown here is derived from an EMBL/GenBank/DDBJ whole genome shotgun (WGS) entry which is preliminary data.</text>
</comment>
<keyword evidence="2" id="KW-1185">Reference proteome</keyword>
<evidence type="ECO:0000313" key="1">
    <source>
        <dbReference type="EMBL" id="GLR13040.1"/>
    </source>
</evidence>
<protein>
    <submittedName>
        <fullName evidence="1">Uncharacterized protein</fullName>
    </submittedName>
</protein>
<sequence length="60" mass="6858">MLARYGFANTLKQLFYFHAKSLSLKFVIQLPALPLINPNGSHPKFEFPSERCPPPTAWLL</sequence>
<dbReference type="Proteomes" id="UP001156706">
    <property type="component" value="Unassembled WGS sequence"/>
</dbReference>
<gene>
    <name evidence="1" type="ORF">GCM10007907_18300</name>
</gene>
<organism evidence="1 2">
    <name type="scientific">Chitinimonas prasina</name>
    <dbReference type="NCBI Taxonomy" id="1434937"/>
    <lineage>
        <taxon>Bacteria</taxon>
        <taxon>Pseudomonadati</taxon>
        <taxon>Pseudomonadota</taxon>
        <taxon>Betaproteobacteria</taxon>
        <taxon>Neisseriales</taxon>
        <taxon>Chitinibacteraceae</taxon>
        <taxon>Chitinimonas</taxon>
    </lineage>
</organism>